<keyword evidence="7" id="KW-0694">RNA-binding</keyword>
<keyword evidence="4" id="KW-0255">Endonuclease</keyword>
<evidence type="ECO:0000259" key="8">
    <source>
        <dbReference type="Pfam" id="PF10150"/>
    </source>
</evidence>
<protein>
    <recommendedName>
        <fullName evidence="8">RNA-binding protein AU-1/Ribonuclease E/G domain-containing protein</fullName>
    </recommendedName>
</protein>
<evidence type="ECO:0000256" key="7">
    <source>
        <dbReference type="ARBA" id="ARBA00022884"/>
    </source>
</evidence>
<dbReference type="Proteomes" id="UP001161391">
    <property type="component" value="Unassembled WGS sequence"/>
</dbReference>
<evidence type="ECO:0000256" key="5">
    <source>
        <dbReference type="ARBA" id="ARBA00022801"/>
    </source>
</evidence>
<reference evidence="9" key="2">
    <citation type="submission" date="2023-01" db="EMBL/GenBank/DDBJ databases">
        <title>Draft genome sequence of Algimonas ampicilliniresistens strain NBRC 108219.</title>
        <authorList>
            <person name="Sun Q."/>
            <person name="Mori K."/>
        </authorList>
    </citation>
    <scope>NUCLEOTIDE SEQUENCE</scope>
    <source>
        <strain evidence="9">NBRC 108219</strain>
    </source>
</reference>
<feature type="domain" description="RNA-binding protein AU-1/Ribonuclease E/G" evidence="8">
    <location>
        <begin position="144"/>
        <end position="251"/>
    </location>
</feature>
<dbReference type="InterPro" id="IPR004659">
    <property type="entry name" value="RNase_E/G"/>
</dbReference>
<evidence type="ECO:0000313" key="9">
    <source>
        <dbReference type="EMBL" id="GLQ23362.1"/>
    </source>
</evidence>
<keyword evidence="5" id="KW-0378">Hydrolase</keyword>
<dbReference type="InterPro" id="IPR019307">
    <property type="entry name" value="RNA-bd_AU-1/RNase_E/G"/>
</dbReference>
<evidence type="ECO:0000256" key="6">
    <source>
        <dbReference type="ARBA" id="ARBA00022842"/>
    </source>
</evidence>
<comment type="caution">
    <text evidence="9">The sequence shown here is derived from an EMBL/GenBank/DDBJ whole genome shotgun (WGS) entry which is preliminary data.</text>
</comment>
<name>A0ABQ5VAK7_9PROT</name>
<reference evidence="9" key="1">
    <citation type="journal article" date="2014" name="Int. J. Syst. Evol. Microbiol.">
        <title>Complete genome of a new Firmicutes species belonging to the dominant human colonic microbiota ('Ruminococcus bicirculans') reveals two chromosomes and a selective capacity to utilize plant glucans.</title>
        <authorList>
            <consortium name="NISC Comparative Sequencing Program"/>
            <person name="Wegmann U."/>
            <person name="Louis P."/>
            <person name="Goesmann A."/>
            <person name="Henrissat B."/>
            <person name="Duncan S.H."/>
            <person name="Flint H.J."/>
        </authorList>
    </citation>
    <scope>NUCLEOTIDE SEQUENCE</scope>
    <source>
        <strain evidence="9">NBRC 108219</strain>
    </source>
</reference>
<dbReference type="PANTHER" id="PTHR30001">
    <property type="entry name" value="RIBONUCLEASE"/>
    <property type="match status" value="1"/>
</dbReference>
<accession>A0ABQ5VAK7</accession>
<organism evidence="9 10">
    <name type="scientific">Algimonas ampicilliniresistens</name>
    <dbReference type="NCBI Taxonomy" id="1298735"/>
    <lineage>
        <taxon>Bacteria</taxon>
        <taxon>Pseudomonadati</taxon>
        <taxon>Pseudomonadota</taxon>
        <taxon>Alphaproteobacteria</taxon>
        <taxon>Maricaulales</taxon>
        <taxon>Robiginitomaculaceae</taxon>
        <taxon>Algimonas</taxon>
    </lineage>
</organism>
<keyword evidence="2" id="KW-0540">Nuclease</keyword>
<evidence type="ECO:0000256" key="4">
    <source>
        <dbReference type="ARBA" id="ARBA00022759"/>
    </source>
</evidence>
<keyword evidence="6" id="KW-0460">Magnesium</keyword>
<gene>
    <name evidence="9" type="ORF">GCM10007853_12360</name>
</gene>
<keyword evidence="3" id="KW-0479">Metal-binding</keyword>
<proteinExistence type="predicted"/>
<keyword evidence="10" id="KW-1185">Reference proteome</keyword>
<dbReference type="EMBL" id="BSNK01000001">
    <property type="protein sequence ID" value="GLQ23362.1"/>
    <property type="molecule type" value="Genomic_DNA"/>
</dbReference>
<evidence type="ECO:0000313" key="10">
    <source>
        <dbReference type="Proteomes" id="UP001161391"/>
    </source>
</evidence>
<dbReference type="RefSeq" id="WP_284388715.1">
    <property type="nucleotide sequence ID" value="NZ_BSNK01000001.1"/>
</dbReference>
<dbReference type="PANTHER" id="PTHR30001:SF1">
    <property type="entry name" value="RIBONUCLEASE E_G-LIKE PROTEIN, CHLOROPLASTIC"/>
    <property type="match status" value="1"/>
</dbReference>
<comment type="cofactor">
    <cofactor evidence="1">
        <name>Mg(2+)</name>
        <dbReference type="ChEBI" id="CHEBI:18420"/>
    </cofactor>
</comment>
<evidence type="ECO:0000256" key="3">
    <source>
        <dbReference type="ARBA" id="ARBA00022723"/>
    </source>
</evidence>
<dbReference type="Pfam" id="PF10150">
    <property type="entry name" value="RNase_E_G"/>
    <property type="match status" value="1"/>
</dbReference>
<evidence type="ECO:0000256" key="1">
    <source>
        <dbReference type="ARBA" id="ARBA00001946"/>
    </source>
</evidence>
<evidence type="ECO:0000256" key="2">
    <source>
        <dbReference type="ARBA" id="ARBA00022722"/>
    </source>
</evidence>
<sequence>MKRRVVIEETVGETRAAVYEGRKLVELHLDRWSDFRKPRIGEQWTGQVVAIDASIGGLWIALGSGPNGLLSFKGQRDLPRLTEGERVDVIVAKEAIAEKGPVLRHVAEASREKPGVVTALSLRERLDRRFPELAYEDAPVGIFDTATERQLAIPGGGSITIERTQALIAVDVDKGGSKTVMDCSVGAAKLILSQLRLRGLGGLIAIDFPNLRQSKQRSTLIRLMEEMAETDPASIRIAPFSRFGVVEMTRGQDGPSIDAMLNDRFGEPTVETRAIRALRQLEREAKITAGAKMTLSVDQPVWVWLEDAPFDWRAPMTERLGARFTVELGDSVQVKGDR</sequence>